<evidence type="ECO:0000313" key="2">
    <source>
        <dbReference type="Proteomes" id="UP000323225"/>
    </source>
</evidence>
<protein>
    <submittedName>
        <fullName evidence="1">Uncharacterized protein</fullName>
    </submittedName>
</protein>
<dbReference type="Proteomes" id="UP000323225">
    <property type="component" value="Unassembled WGS sequence"/>
</dbReference>
<proteinExistence type="predicted"/>
<accession>A0A5Q6PEX1</accession>
<comment type="caution">
    <text evidence="1">The sequence shown here is derived from an EMBL/GenBank/DDBJ whole genome shotgun (WGS) entry which is preliminary data.</text>
</comment>
<organism evidence="1 2">
    <name type="scientific">Vibrio cholerae</name>
    <dbReference type="NCBI Taxonomy" id="666"/>
    <lineage>
        <taxon>Bacteria</taxon>
        <taxon>Pseudomonadati</taxon>
        <taxon>Pseudomonadota</taxon>
        <taxon>Gammaproteobacteria</taxon>
        <taxon>Vibrionales</taxon>
        <taxon>Vibrionaceae</taxon>
        <taxon>Vibrio</taxon>
    </lineage>
</organism>
<dbReference type="EMBL" id="VUAA01000022">
    <property type="protein sequence ID" value="KAA1253356.1"/>
    <property type="molecule type" value="Genomic_DNA"/>
</dbReference>
<gene>
    <name evidence="1" type="ORF">F0M16_17640</name>
</gene>
<evidence type="ECO:0000313" key="1">
    <source>
        <dbReference type="EMBL" id="KAA1253356.1"/>
    </source>
</evidence>
<reference evidence="1 2" key="1">
    <citation type="submission" date="2019-09" db="EMBL/GenBank/DDBJ databases">
        <authorList>
            <person name="Kritzky A."/>
            <person name="Schelkanova E.Y."/>
            <person name="Alkhova Z.V."/>
            <person name="Smirnova N.I."/>
        </authorList>
    </citation>
    <scope>NUCLEOTIDE SEQUENCE [LARGE SCALE GENOMIC DNA]</scope>
    <source>
        <strain evidence="1 2">M1526</strain>
    </source>
</reference>
<sequence length="236" mass="25963">MSYTAKYKTPGMLKSRIQISSSKLHMSLRGNVYPFENDFHSVSFSVDVQHPTKDRVSVMGIGHGGCSFTGSKAVMIAKATQEALFEAQRLSAIVDEFIAEPTVAAKTITKLLDENEVDEANKSLCLTPDIISNSLENSSINKNIDPSKSGENIFEFIVRSDGFEKIIHALEAEIQNVDNDGDDFEPEVDFAFSLIEKAGHDSLPGNDFEERLTALINIFTIVRGGKNLADAMKQVK</sequence>
<name>A0A5Q6PEX1_VIBCL</name>
<dbReference type="AlphaFoldDB" id="A0A5Q6PEX1"/>